<protein>
    <recommendedName>
        <fullName evidence="4">Zinc-dependent peptidase</fullName>
    </recommendedName>
</protein>
<organism evidence="2 3">
    <name type="scientific">Marinifilum breve</name>
    <dbReference type="NCBI Taxonomy" id="2184082"/>
    <lineage>
        <taxon>Bacteria</taxon>
        <taxon>Pseudomonadati</taxon>
        <taxon>Bacteroidota</taxon>
        <taxon>Bacteroidia</taxon>
        <taxon>Marinilabiliales</taxon>
        <taxon>Marinifilaceae</taxon>
    </lineage>
</organism>
<accession>A0A2V4A150</accession>
<feature type="signal peptide" evidence="1">
    <location>
        <begin position="1"/>
        <end position="20"/>
    </location>
</feature>
<evidence type="ECO:0008006" key="4">
    <source>
        <dbReference type="Google" id="ProtNLM"/>
    </source>
</evidence>
<reference evidence="2 3" key="1">
    <citation type="submission" date="2018-05" db="EMBL/GenBank/DDBJ databases">
        <title>Marinifilum breve JC075T sp. nov., a marine bacterium isolated from Yongle Blue Hole in the South China Sea.</title>
        <authorList>
            <person name="Fu T."/>
        </authorList>
    </citation>
    <scope>NUCLEOTIDE SEQUENCE [LARGE SCALE GENOMIC DNA]</scope>
    <source>
        <strain evidence="2 3">JC075</strain>
    </source>
</reference>
<dbReference type="OrthoDB" id="1114958at2"/>
<comment type="caution">
    <text evidence="2">The sequence shown here is derived from an EMBL/GenBank/DDBJ whole genome shotgun (WGS) entry which is preliminary data.</text>
</comment>
<dbReference type="EMBL" id="QFLI01000002">
    <property type="protein sequence ID" value="PXY02326.1"/>
    <property type="molecule type" value="Genomic_DNA"/>
</dbReference>
<dbReference type="Proteomes" id="UP000248079">
    <property type="component" value="Unassembled WGS sequence"/>
</dbReference>
<dbReference type="AlphaFoldDB" id="A0A2V4A150"/>
<feature type="chain" id="PRO_5015984746" description="Zinc-dependent peptidase" evidence="1">
    <location>
        <begin position="21"/>
        <end position="273"/>
    </location>
</feature>
<evidence type="ECO:0000313" key="3">
    <source>
        <dbReference type="Proteomes" id="UP000248079"/>
    </source>
</evidence>
<sequence length="273" mass="32203">MRKLLLLIALLLSISHFTNAQQQVGVWNVKNGNIETNNSENDELGVQYWETIHAILPNDLLNKYVLSLRLFSDGKSKDMGGMNQLDETVEFWQIDLDTADMNIFTRDSIQILDYTHTLIHEFGHLLTLNTSQIELTDDRTENPDQGYLTTEGYAIKESYLNLFVEAFWKPNLLQEWDRINKKRNKKKLVDRLYDFYLDHAKEFVTDYAAENPEEDIAESWTFFVLSDKPLKSGGKYEKIKFFYQFPELVKYRAHIRENISFIPDFYVENFKQN</sequence>
<dbReference type="RefSeq" id="WP_110359959.1">
    <property type="nucleotide sequence ID" value="NZ_QFLI01000002.1"/>
</dbReference>
<keyword evidence="3" id="KW-1185">Reference proteome</keyword>
<evidence type="ECO:0000256" key="1">
    <source>
        <dbReference type="SAM" id="SignalP"/>
    </source>
</evidence>
<keyword evidence="1" id="KW-0732">Signal</keyword>
<evidence type="ECO:0000313" key="2">
    <source>
        <dbReference type="EMBL" id="PXY02326.1"/>
    </source>
</evidence>
<gene>
    <name evidence="2" type="ORF">DF185_06675</name>
</gene>
<name>A0A2V4A150_9BACT</name>
<proteinExistence type="predicted"/>